<reference evidence="1 2" key="1">
    <citation type="submission" date="2015-07" db="EMBL/GenBank/DDBJ databases">
        <title>Draft Genome Sequence of Komagataeibacter intermedius Strain AF2, Isolated from Kombucha Tea.</title>
        <authorList>
            <person name="Santos R.A."/>
            <person name="Berretta A.A."/>
            <person name="Barud H.S."/>
            <person name="Ribeiro S.J."/>
            <person name="Gonzalez-Garcia L.N."/>
            <person name="Zucchi T.D."/>
            <person name="Goldman G.H."/>
            <person name="Riano-Pachon D.M."/>
        </authorList>
    </citation>
    <scope>NUCLEOTIDE SEQUENCE [LARGE SCALE GENOMIC DNA]</scope>
    <source>
        <strain evidence="1 2">AF2</strain>
    </source>
</reference>
<evidence type="ECO:0000313" key="1">
    <source>
        <dbReference type="EMBL" id="KPH86594.1"/>
    </source>
</evidence>
<proteinExistence type="predicted"/>
<gene>
    <name evidence="1" type="ORF">GLUCOINTEAF2_0202645</name>
</gene>
<dbReference type="Proteomes" id="UP000031553">
    <property type="component" value="Unassembled WGS sequence"/>
</dbReference>
<name>A0A0N0MFC0_9PROT</name>
<dbReference type="RefSeq" id="WP_141654811.1">
    <property type="nucleotide sequence ID" value="NZ_JUFX02000196.1"/>
</dbReference>
<organism evidence="1 2">
    <name type="scientific">Komagataeibacter intermedius AF2</name>
    <dbReference type="NCBI Taxonomy" id="1458464"/>
    <lineage>
        <taxon>Bacteria</taxon>
        <taxon>Pseudomonadati</taxon>
        <taxon>Pseudomonadota</taxon>
        <taxon>Alphaproteobacteria</taxon>
        <taxon>Acetobacterales</taxon>
        <taxon>Acetobacteraceae</taxon>
        <taxon>Komagataeibacter</taxon>
    </lineage>
</organism>
<dbReference type="AlphaFoldDB" id="A0A0N0MFC0"/>
<evidence type="ECO:0000313" key="2">
    <source>
        <dbReference type="Proteomes" id="UP000031553"/>
    </source>
</evidence>
<comment type="caution">
    <text evidence="1">The sequence shown here is derived from an EMBL/GenBank/DDBJ whole genome shotgun (WGS) entry which is preliminary data.</text>
</comment>
<dbReference type="EMBL" id="JUFX02000196">
    <property type="protein sequence ID" value="KPH86594.1"/>
    <property type="molecule type" value="Genomic_DNA"/>
</dbReference>
<sequence>MGNSSYVSMINEIGCTPASRHNMIVYSSRIESLFADQMVPFFLIDEYLKNEDASKNAKQGSLIVNWYVLSKFPPEMTDIFASTCNISSQLSAKITGSVISTPSSSDSIAGSGFRNKVKRIISSVSNSFGSTKLPSYIVTRQDMLQLRIDVATMCAGQLGLAGNNGGKPYEKSTEYSKPSYYQQNIHAMEKPLKMAGFDPQMIGLIKPTPGKRERISKFFGR</sequence>
<accession>A0A0N0MFC0</accession>
<protein>
    <submittedName>
        <fullName evidence="1">Uncharacterized protein</fullName>
    </submittedName>
</protein>